<dbReference type="InParanoid" id="M4BGM1"/>
<evidence type="ECO:0000256" key="2">
    <source>
        <dbReference type="SAM" id="SignalP"/>
    </source>
</evidence>
<evidence type="ECO:0000313" key="3">
    <source>
        <dbReference type="EnsemblProtists" id="HpaP805442"/>
    </source>
</evidence>
<keyword evidence="2" id="KW-0732">Signal</keyword>
<dbReference type="VEuPathDB" id="FungiDB:HpaG805442"/>
<protein>
    <recommendedName>
        <fullName evidence="5">RxLR effector candidate protein</fullName>
    </recommendedName>
</protein>
<dbReference type="AlphaFoldDB" id="M4BGM1"/>
<keyword evidence="4" id="KW-1185">Reference proteome</keyword>
<dbReference type="eggNOG" id="ENOG502R82T">
    <property type="taxonomic scope" value="Eukaryota"/>
</dbReference>
<dbReference type="Proteomes" id="UP000011713">
    <property type="component" value="Unassembled WGS sequence"/>
</dbReference>
<dbReference type="HOGENOM" id="CLU_1910674_0_0_1"/>
<dbReference type="EnsemblProtists" id="HpaT805442">
    <property type="protein sequence ID" value="HpaP805442"/>
    <property type="gene ID" value="HpaG805442"/>
</dbReference>
<keyword evidence="1" id="KW-0812">Transmembrane</keyword>
<keyword evidence="1" id="KW-0472">Membrane</keyword>
<reference evidence="3" key="2">
    <citation type="submission" date="2015-06" db="UniProtKB">
        <authorList>
            <consortium name="EnsemblProtists"/>
        </authorList>
    </citation>
    <scope>IDENTIFICATION</scope>
    <source>
        <strain evidence="3">Emoy2</strain>
    </source>
</reference>
<keyword evidence="1" id="KW-1133">Transmembrane helix</keyword>
<evidence type="ECO:0008006" key="5">
    <source>
        <dbReference type="Google" id="ProtNLM"/>
    </source>
</evidence>
<proteinExistence type="predicted"/>
<feature type="chain" id="PRO_5004049134" description="RxLR effector candidate protein" evidence="2">
    <location>
        <begin position="25"/>
        <end position="133"/>
    </location>
</feature>
<feature type="transmembrane region" description="Helical" evidence="1">
    <location>
        <begin position="103"/>
        <end position="128"/>
    </location>
</feature>
<evidence type="ECO:0000313" key="4">
    <source>
        <dbReference type="Proteomes" id="UP000011713"/>
    </source>
</evidence>
<feature type="signal peptide" evidence="2">
    <location>
        <begin position="1"/>
        <end position="24"/>
    </location>
</feature>
<sequence>MQNLMRTTYFLFTVLLYCHKLSNSDDTAVAKLLATDNRKLENDRDGNRYYLKGGTNTLEERAGKTKLEELLKTTPYLQKLGPGVRGAMERVNKFMKKERHASINVSIGLMKMFVAVGMVSGLTGYIVYRFGKT</sequence>
<reference evidence="4" key="1">
    <citation type="journal article" date="2010" name="Science">
        <title>Signatures of adaptation to obligate biotrophy in the Hyaloperonospora arabidopsidis genome.</title>
        <authorList>
            <person name="Baxter L."/>
            <person name="Tripathy S."/>
            <person name="Ishaque N."/>
            <person name="Boot N."/>
            <person name="Cabral A."/>
            <person name="Kemen E."/>
            <person name="Thines M."/>
            <person name="Ah-Fong A."/>
            <person name="Anderson R."/>
            <person name="Badejoko W."/>
            <person name="Bittner-Eddy P."/>
            <person name="Boore J.L."/>
            <person name="Chibucos M.C."/>
            <person name="Coates M."/>
            <person name="Dehal P."/>
            <person name="Delehaunty K."/>
            <person name="Dong S."/>
            <person name="Downton P."/>
            <person name="Dumas B."/>
            <person name="Fabro G."/>
            <person name="Fronick C."/>
            <person name="Fuerstenberg S.I."/>
            <person name="Fulton L."/>
            <person name="Gaulin E."/>
            <person name="Govers F."/>
            <person name="Hughes L."/>
            <person name="Humphray S."/>
            <person name="Jiang R.H."/>
            <person name="Judelson H."/>
            <person name="Kamoun S."/>
            <person name="Kyung K."/>
            <person name="Meijer H."/>
            <person name="Minx P."/>
            <person name="Morris P."/>
            <person name="Nelson J."/>
            <person name="Phuntumart V."/>
            <person name="Qutob D."/>
            <person name="Rehmany A."/>
            <person name="Rougon-Cardoso A."/>
            <person name="Ryden P."/>
            <person name="Torto-Alalibo T."/>
            <person name="Studholme D."/>
            <person name="Wang Y."/>
            <person name="Win J."/>
            <person name="Wood J."/>
            <person name="Clifton S.W."/>
            <person name="Rogers J."/>
            <person name="Van den Ackerveken G."/>
            <person name="Jones J.D."/>
            <person name="McDowell J.M."/>
            <person name="Beynon J."/>
            <person name="Tyler B.M."/>
        </authorList>
    </citation>
    <scope>NUCLEOTIDE SEQUENCE [LARGE SCALE GENOMIC DNA]</scope>
    <source>
        <strain evidence="4">Emoy2</strain>
    </source>
</reference>
<accession>M4BGM1</accession>
<organism evidence="3 4">
    <name type="scientific">Hyaloperonospora arabidopsidis (strain Emoy2)</name>
    <name type="common">Downy mildew agent</name>
    <name type="synonym">Peronospora arabidopsidis</name>
    <dbReference type="NCBI Taxonomy" id="559515"/>
    <lineage>
        <taxon>Eukaryota</taxon>
        <taxon>Sar</taxon>
        <taxon>Stramenopiles</taxon>
        <taxon>Oomycota</taxon>
        <taxon>Peronosporomycetes</taxon>
        <taxon>Peronosporales</taxon>
        <taxon>Peronosporaceae</taxon>
        <taxon>Hyaloperonospora</taxon>
    </lineage>
</organism>
<name>M4BGM1_HYAAE</name>
<evidence type="ECO:0000256" key="1">
    <source>
        <dbReference type="SAM" id="Phobius"/>
    </source>
</evidence>
<dbReference type="EMBL" id="JH598234">
    <property type="status" value="NOT_ANNOTATED_CDS"/>
    <property type="molecule type" value="Genomic_DNA"/>
</dbReference>